<dbReference type="EMBL" id="KZ819668">
    <property type="protein sequence ID" value="PWN27435.1"/>
    <property type="molecule type" value="Genomic_DNA"/>
</dbReference>
<dbReference type="AlphaFoldDB" id="A0A316UWE0"/>
<organism evidence="2 3">
    <name type="scientific">Jaminaea rosea</name>
    <dbReference type="NCBI Taxonomy" id="1569628"/>
    <lineage>
        <taxon>Eukaryota</taxon>
        <taxon>Fungi</taxon>
        <taxon>Dikarya</taxon>
        <taxon>Basidiomycota</taxon>
        <taxon>Ustilaginomycotina</taxon>
        <taxon>Exobasidiomycetes</taxon>
        <taxon>Microstromatales</taxon>
        <taxon>Microstromatales incertae sedis</taxon>
        <taxon>Jaminaea</taxon>
    </lineage>
</organism>
<evidence type="ECO:0000313" key="3">
    <source>
        <dbReference type="Proteomes" id="UP000245884"/>
    </source>
</evidence>
<keyword evidence="3" id="KW-1185">Reference proteome</keyword>
<dbReference type="RefSeq" id="XP_025362047.1">
    <property type="nucleotide sequence ID" value="XM_025506243.1"/>
</dbReference>
<proteinExistence type="predicted"/>
<name>A0A316UWE0_9BASI</name>
<evidence type="ECO:0000256" key="1">
    <source>
        <dbReference type="SAM" id="MobiDB-lite"/>
    </source>
</evidence>
<evidence type="ECO:0000313" key="2">
    <source>
        <dbReference type="EMBL" id="PWN27435.1"/>
    </source>
</evidence>
<protein>
    <submittedName>
        <fullName evidence="2">Uncharacterized protein</fullName>
    </submittedName>
</protein>
<gene>
    <name evidence="2" type="ORF">BDZ90DRAFT_232406</name>
</gene>
<accession>A0A316UWE0</accession>
<dbReference type="GeneID" id="37028066"/>
<reference evidence="2 3" key="1">
    <citation type="journal article" date="2018" name="Mol. Biol. Evol.">
        <title>Broad Genomic Sampling Reveals a Smut Pathogenic Ancestry of the Fungal Clade Ustilaginomycotina.</title>
        <authorList>
            <person name="Kijpornyongpan T."/>
            <person name="Mondo S.J."/>
            <person name="Barry K."/>
            <person name="Sandor L."/>
            <person name="Lee J."/>
            <person name="Lipzen A."/>
            <person name="Pangilinan J."/>
            <person name="LaButti K."/>
            <person name="Hainaut M."/>
            <person name="Henrissat B."/>
            <person name="Grigoriev I.V."/>
            <person name="Spatafora J.W."/>
            <person name="Aime M.C."/>
        </authorList>
    </citation>
    <scope>NUCLEOTIDE SEQUENCE [LARGE SCALE GENOMIC DNA]</scope>
    <source>
        <strain evidence="2 3">MCA 5214</strain>
    </source>
</reference>
<dbReference type="Proteomes" id="UP000245884">
    <property type="component" value="Unassembled WGS sequence"/>
</dbReference>
<feature type="region of interest" description="Disordered" evidence="1">
    <location>
        <begin position="85"/>
        <end position="112"/>
    </location>
</feature>
<feature type="compositionally biased region" description="Basic and acidic residues" evidence="1">
    <location>
        <begin position="92"/>
        <end position="105"/>
    </location>
</feature>
<sequence>MLRAPSLLSCGARSINIGLGGEATRSLLTRSARQVRVNVEATQRGGNRANPPLLDQGRSANYNMLSLWSIEAESSFTSCSHSTHFPGNFPKHTQERQTPHDRSSIERQSPSPLPADHFLDRLLLVLLAVGADAVHCAQPTPTLCADRKSCTVRAC</sequence>